<keyword evidence="3" id="KW-1185">Reference proteome</keyword>
<dbReference type="AlphaFoldDB" id="A0AAV3U949"/>
<name>A0AAV3U949_9ALTE</name>
<gene>
    <name evidence="2" type="ORF">GCM10025791_45490</name>
</gene>
<sequence>MYYLDSLNPYNQYGLIIMGDQILTVKEVAQYLKVNDRTVYRMAASGKLPGFKVGTSWRFKQTEIEQWIQAQHNQTGNESS</sequence>
<dbReference type="PANTHER" id="PTHR38431">
    <property type="entry name" value="BLL2305 PROTEIN"/>
    <property type="match status" value="1"/>
</dbReference>
<dbReference type="InterPro" id="IPR041657">
    <property type="entry name" value="HTH_17"/>
</dbReference>
<dbReference type="SUPFAM" id="SSF46955">
    <property type="entry name" value="Putative DNA-binding domain"/>
    <property type="match status" value="1"/>
</dbReference>
<proteinExistence type="predicted"/>
<dbReference type="NCBIfam" id="TIGR01764">
    <property type="entry name" value="excise"/>
    <property type="match status" value="1"/>
</dbReference>
<feature type="domain" description="Helix-turn-helix" evidence="1">
    <location>
        <begin position="23"/>
        <end position="71"/>
    </location>
</feature>
<dbReference type="Proteomes" id="UP001409585">
    <property type="component" value="Unassembled WGS sequence"/>
</dbReference>
<comment type="caution">
    <text evidence="2">The sequence shown here is derived from an EMBL/GenBank/DDBJ whole genome shotgun (WGS) entry which is preliminary data.</text>
</comment>
<reference evidence="3" key="1">
    <citation type="journal article" date="2019" name="Int. J. Syst. Evol. Microbiol.">
        <title>The Global Catalogue of Microorganisms (GCM) 10K type strain sequencing project: providing services to taxonomists for standard genome sequencing and annotation.</title>
        <authorList>
            <consortium name="The Broad Institute Genomics Platform"/>
            <consortium name="The Broad Institute Genome Sequencing Center for Infectious Disease"/>
            <person name="Wu L."/>
            <person name="Ma J."/>
        </authorList>
    </citation>
    <scope>NUCLEOTIDE SEQUENCE [LARGE SCALE GENOMIC DNA]</scope>
    <source>
        <strain evidence="3">JCM 19134</strain>
    </source>
</reference>
<evidence type="ECO:0000313" key="3">
    <source>
        <dbReference type="Proteomes" id="UP001409585"/>
    </source>
</evidence>
<dbReference type="NCBIfam" id="NF047737">
    <property type="entry name" value="antiphage_MADS1"/>
    <property type="match status" value="1"/>
</dbReference>
<evidence type="ECO:0000313" key="2">
    <source>
        <dbReference type="EMBL" id="GAA4959407.1"/>
    </source>
</evidence>
<dbReference type="InterPro" id="IPR009061">
    <property type="entry name" value="DNA-bd_dom_put_sf"/>
</dbReference>
<dbReference type="Pfam" id="PF12728">
    <property type="entry name" value="HTH_17"/>
    <property type="match status" value="1"/>
</dbReference>
<dbReference type="EMBL" id="BAABLX010000078">
    <property type="protein sequence ID" value="GAA4959407.1"/>
    <property type="molecule type" value="Genomic_DNA"/>
</dbReference>
<evidence type="ECO:0000259" key="1">
    <source>
        <dbReference type="Pfam" id="PF12728"/>
    </source>
</evidence>
<dbReference type="InterPro" id="IPR036388">
    <property type="entry name" value="WH-like_DNA-bd_sf"/>
</dbReference>
<dbReference type="PANTHER" id="PTHR38431:SF1">
    <property type="entry name" value="BLL2305 PROTEIN"/>
    <property type="match status" value="1"/>
</dbReference>
<dbReference type="InterPro" id="IPR010093">
    <property type="entry name" value="SinI_DNA-bd"/>
</dbReference>
<dbReference type="GO" id="GO:0003677">
    <property type="term" value="F:DNA binding"/>
    <property type="evidence" value="ECO:0007669"/>
    <property type="project" value="InterPro"/>
</dbReference>
<organism evidence="2 3">
    <name type="scientific">Halioxenophilus aromaticivorans</name>
    <dbReference type="NCBI Taxonomy" id="1306992"/>
    <lineage>
        <taxon>Bacteria</taxon>
        <taxon>Pseudomonadati</taxon>
        <taxon>Pseudomonadota</taxon>
        <taxon>Gammaproteobacteria</taxon>
        <taxon>Alteromonadales</taxon>
        <taxon>Alteromonadaceae</taxon>
        <taxon>Halioxenophilus</taxon>
    </lineage>
</organism>
<protein>
    <recommendedName>
        <fullName evidence="1">Helix-turn-helix domain-containing protein</fullName>
    </recommendedName>
</protein>
<accession>A0AAV3U949</accession>
<dbReference type="Gene3D" id="1.10.10.10">
    <property type="entry name" value="Winged helix-like DNA-binding domain superfamily/Winged helix DNA-binding domain"/>
    <property type="match status" value="1"/>
</dbReference>